<feature type="region of interest" description="Disordered" evidence="1">
    <location>
        <begin position="44"/>
        <end position="71"/>
    </location>
</feature>
<dbReference type="AlphaFoldDB" id="A0A4Y2C660"/>
<evidence type="ECO:0000313" key="2">
    <source>
        <dbReference type="EMBL" id="GBL99553.1"/>
    </source>
</evidence>
<evidence type="ECO:0000313" key="3">
    <source>
        <dbReference type="Proteomes" id="UP000499080"/>
    </source>
</evidence>
<dbReference type="EMBL" id="BGPR01000149">
    <property type="protein sequence ID" value="GBL99553.1"/>
    <property type="molecule type" value="Genomic_DNA"/>
</dbReference>
<protein>
    <submittedName>
        <fullName evidence="2">Uncharacterized protein</fullName>
    </submittedName>
</protein>
<reference evidence="2 3" key="1">
    <citation type="journal article" date="2019" name="Sci. Rep.">
        <title>Orb-weaving spider Araneus ventricosus genome elucidates the spidroin gene catalogue.</title>
        <authorList>
            <person name="Kono N."/>
            <person name="Nakamura H."/>
            <person name="Ohtoshi R."/>
            <person name="Moran D.A.P."/>
            <person name="Shinohara A."/>
            <person name="Yoshida Y."/>
            <person name="Fujiwara M."/>
            <person name="Mori M."/>
            <person name="Tomita M."/>
            <person name="Arakawa K."/>
        </authorList>
    </citation>
    <scope>NUCLEOTIDE SEQUENCE [LARGE SCALE GENOMIC DNA]</scope>
</reference>
<evidence type="ECO:0000256" key="1">
    <source>
        <dbReference type="SAM" id="MobiDB-lite"/>
    </source>
</evidence>
<accession>A0A4Y2C660</accession>
<dbReference type="OrthoDB" id="6500466at2759"/>
<comment type="caution">
    <text evidence="2">The sequence shown here is derived from an EMBL/GenBank/DDBJ whole genome shotgun (WGS) entry which is preliminary data.</text>
</comment>
<feature type="compositionally biased region" description="Basic and acidic residues" evidence="1">
    <location>
        <begin position="53"/>
        <end position="64"/>
    </location>
</feature>
<sequence length="87" mass="10171">MSGQQKRQFPILKYVYRVKLENLPKIVVTCVVLDNIAETLGDPDLETAEEAPEENHHEENHHFDNNSFRHQGQEIRKNLSTIINNFE</sequence>
<dbReference type="Proteomes" id="UP000499080">
    <property type="component" value="Unassembled WGS sequence"/>
</dbReference>
<gene>
    <name evidence="2" type="ORF">AVEN_68820_1</name>
</gene>
<name>A0A4Y2C660_ARAVE</name>
<organism evidence="2 3">
    <name type="scientific">Araneus ventricosus</name>
    <name type="common">Orbweaver spider</name>
    <name type="synonym">Epeira ventricosa</name>
    <dbReference type="NCBI Taxonomy" id="182803"/>
    <lineage>
        <taxon>Eukaryota</taxon>
        <taxon>Metazoa</taxon>
        <taxon>Ecdysozoa</taxon>
        <taxon>Arthropoda</taxon>
        <taxon>Chelicerata</taxon>
        <taxon>Arachnida</taxon>
        <taxon>Araneae</taxon>
        <taxon>Araneomorphae</taxon>
        <taxon>Entelegynae</taxon>
        <taxon>Araneoidea</taxon>
        <taxon>Araneidae</taxon>
        <taxon>Araneus</taxon>
    </lineage>
</organism>
<proteinExistence type="predicted"/>
<keyword evidence="3" id="KW-1185">Reference proteome</keyword>